<dbReference type="RefSeq" id="WP_099620993.1">
    <property type="nucleotide sequence ID" value="NZ_CP024201.1"/>
</dbReference>
<dbReference type="Pfam" id="PF07704">
    <property type="entry name" value="PSK_trans_fac"/>
    <property type="match status" value="1"/>
</dbReference>
<dbReference type="OrthoDB" id="7191418at2"/>
<proteinExistence type="predicted"/>
<dbReference type="AlphaFoldDB" id="A0A2D2AUR0"/>
<reference evidence="1 2" key="1">
    <citation type="submission" date="2017-10" db="EMBL/GenBank/DDBJ databases">
        <title>Genome sequence of Caulobacter mirabilis FWC38.</title>
        <authorList>
            <person name="Fiebig A."/>
            <person name="Crosson S."/>
        </authorList>
    </citation>
    <scope>NUCLEOTIDE SEQUENCE [LARGE SCALE GENOMIC DNA]</scope>
    <source>
        <strain evidence="1 2">FWC 38</strain>
    </source>
</reference>
<evidence type="ECO:0000313" key="2">
    <source>
        <dbReference type="Proteomes" id="UP000228945"/>
    </source>
</evidence>
<dbReference type="KEGG" id="cmb:CSW64_04590"/>
<name>A0A2D2AUR0_9CAUL</name>
<accession>A0A2D2AUR0</accession>
<keyword evidence="2" id="KW-1185">Reference proteome</keyword>
<dbReference type="Proteomes" id="UP000228945">
    <property type="component" value="Chromosome"/>
</dbReference>
<gene>
    <name evidence="1" type="ORF">CSW64_04590</name>
</gene>
<dbReference type="InterPro" id="IPR011660">
    <property type="entry name" value="VapB-like"/>
</dbReference>
<organism evidence="1 2">
    <name type="scientific">Caulobacter mirabilis</name>
    <dbReference type="NCBI Taxonomy" id="69666"/>
    <lineage>
        <taxon>Bacteria</taxon>
        <taxon>Pseudomonadati</taxon>
        <taxon>Pseudomonadota</taxon>
        <taxon>Alphaproteobacteria</taxon>
        <taxon>Caulobacterales</taxon>
        <taxon>Caulobacteraceae</taxon>
        <taxon>Caulobacter</taxon>
    </lineage>
</organism>
<protein>
    <submittedName>
        <fullName evidence="1">Transcription factor</fullName>
    </submittedName>
</protein>
<evidence type="ECO:0000313" key="1">
    <source>
        <dbReference type="EMBL" id="ATQ41736.1"/>
    </source>
</evidence>
<dbReference type="EMBL" id="CP024201">
    <property type="protein sequence ID" value="ATQ41736.1"/>
    <property type="molecule type" value="Genomic_DNA"/>
</dbReference>
<sequence length="81" mass="9230">MALSIKTEEADRLARELAALTGETLTDAVTNALRERLARERDVQRAEYVERLMAFAESVATKYDRRPVTKAEWDWASGDED</sequence>